<reference evidence="2" key="1">
    <citation type="journal article" date="2007" name="Plant Cell">
        <title>Dothideomycete-plant interactions illuminated by genome sequencing and EST analysis of the wheat pathogen Stagonospora nodorum.</title>
        <authorList>
            <person name="Hane J.K."/>
            <person name="Lowe R.G."/>
            <person name="Solomon P.S."/>
            <person name="Tan K.C."/>
            <person name="Schoch C.L."/>
            <person name="Spatafora J.W."/>
            <person name="Crous P.W."/>
            <person name="Kodira C."/>
            <person name="Birren B.W."/>
            <person name="Galagan J.E."/>
            <person name="Torriani S.F."/>
            <person name="McDonald B.A."/>
            <person name="Oliver R.P."/>
        </authorList>
    </citation>
    <scope>NUCLEOTIDE SEQUENCE [LARGE SCALE GENOMIC DNA]</scope>
    <source>
        <strain evidence="2">SN15 / ATCC MYA-4574 / FGSC 10173</strain>
    </source>
</reference>
<dbReference type="RefSeq" id="XP_001791520.1">
    <property type="nucleotide sequence ID" value="XM_001791468.1"/>
</dbReference>
<protein>
    <submittedName>
        <fullName evidence="1">Uncharacterized protein</fullName>
    </submittedName>
</protein>
<evidence type="ECO:0000313" key="1">
    <source>
        <dbReference type="EMBL" id="EAT92344.2"/>
    </source>
</evidence>
<organism evidence="1 2">
    <name type="scientific">Phaeosphaeria nodorum (strain SN15 / ATCC MYA-4574 / FGSC 10173)</name>
    <name type="common">Glume blotch fungus</name>
    <name type="synonym">Parastagonospora nodorum</name>
    <dbReference type="NCBI Taxonomy" id="321614"/>
    <lineage>
        <taxon>Eukaryota</taxon>
        <taxon>Fungi</taxon>
        <taxon>Dikarya</taxon>
        <taxon>Ascomycota</taxon>
        <taxon>Pezizomycotina</taxon>
        <taxon>Dothideomycetes</taxon>
        <taxon>Pleosporomycetidae</taxon>
        <taxon>Pleosporales</taxon>
        <taxon>Pleosporineae</taxon>
        <taxon>Phaeosphaeriaceae</taxon>
        <taxon>Parastagonospora</taxon>
    </lineage>
</organism>
<dbReference type="GeneID" id="5968532"/>
<dbReference type="InParanoid" id="Q0V565"/>
<dbReference type="Proteomes" id="UP000001055">
    <property type="component" value="Unassembled WGS sequence"/>
</dbReference>
<sequence>MQALPPFKPAATEAQVKAATESHDPEQVIRNLVDLSSYLISIDEHTKTVRGRRESTTHTLPPLKTLLNRLYAGVRTLSPLSSLTKDGARLRQDVSERLNKPVIERPLEDFEDLYYALLARLQDMAQMLTLRVTNGFNAPSEPVFENGPSIADLYDSLMSYWDMLNDPACARALDDAMRQFRVGVLYREINAELEAHVISFANAEELLAELFESKEFTEGIAWIASWSPAMIGAYLSEKYHVALRVQREEDERVEREKRKRMSFKKPLGSMIKQRSSERMRRGSAKQAHFVHQRGAVGYPTHQHVVNDHERIRQEQHPSRSGVATQVSARVGLLQLPSRDG</sequence>
<dbReference type="VEuPathDB" id="FungiDB:JI435_008490"/>
<dbReference type="EMBL" id="CH445325">
    <property type="protein sequence ID" value="EAT92344.2"/>
    <property type="molecule type" value="Genomic_DNA"/>
</dbReference>
<dbReference type="AlphaFoldDB" id="Q0V565"/>
<gene>
    <name evidence="1" type="ORF">SNOG_00849</name>
</gene>
<evidence type="ECO:0000313" key="2">
    <source>
        <dbReference type="Proteomes" id="UP000001055"/>
    </source>
</evidence>
<proteinExistence type="predicted"/>
<dbReference type="KEGG" id="pno:SNOG_00849"/>
<name>Q0V565_PHANO</name>
<accession>Q0V565</accession>